<dbReference type="Pfam" id="PF12776">
    <property type="entry name" value="Myb_DNA-bind_3"/>
    <property type="match status" value="1"/>
</dbReference>
<dbReference type="PANTHER" id="PTHR46929:SF23">
    <property type="entry name" value="L10-INTERACTING MYB DOMAIN-CONTAINING PROTEIN-LIKE"/>
    <property type="match status" value="1"/>
</dbReference>
<name>A0A1Q3APT8_CEPFO</name>
<evidence type="ECO:0000313" key="4">
    <source>
        <dbReference type="EMBL" id="GAV57573.1"/>
    </source>
</evidence>
<feature type="non-terminal residue" evidence="4">
    <location>
        <position position="445"/>
    </location>
</feature>
<feature type="domain" description="DUF8040" evidence="3">
    <location>
        <begin position="1"/>
        <end position="90"/>
    </location>
</feature>
<dbReference type="EMBL" id="BDDD01000035">
    <property type="protein sequence ID" value="GAV57573.1"/>
    <property type="molecule type" value="Genomic_DNA"/>
</dbReference>
<feature type="compositionally biased region" description="Low complexity" evidence="1">
    <location>
        <begin position="358"/>
        <end position="371"/>
    </location>
</feature>
<evidence type="ECO:0000313" key="5">
    <source>
        <dbReference type="Proteomes" id="UP000187406"/>
    </source>
</evidence>
<accession>A0A1Q3APT8</accession>
<dbReference type="OrthoDB" id="1301570at2759"/>
<dbReference type="InterPro" id="IPR024752">
    <property type="entry name" value="Myb/SANT-like_dom"/>
</dbReference>
<dbReference type="InParanoid" id="A0A1Q3APT8"/>
<dbReference type="PANTHER" id="PTHR46929">
    <property type="entry name" value="EXPRESSED PROTEIN"/>
    <property type="match status" value="1"/>
</dbReference>
<keyword evidence="5" id="KW-1185">Reference proteome</keyword>
<proteinExistence type="predicted"/>
<evidence type="ECO:0000259" key="2">
    <source>
        <dbReference type="Pfam" id="PF12776"/>
    </source>
</evidence>
<evidence type="ECO:0000256" key="1">
    <source>
        <dbReference type="SAM" id="MobiDB-lite"/>
    </source>
</evidence>
<feature type="region of interest" description="Disordered" evidence="1">
    <location>
        <begin position="354"/>
        <end position="380"/>
    </location>
</feature>
<dbReference type="Pfam" id="PF26138">
    <property type="entry name" value="DUF8040"/>
    <property type="match status" value="1"/>
</dbReference>
<dbReference type="Proteomes" id="UP000187406">
    <property type="component" value="Unassembled WGS sequence"/>
</dbReference>
<sequence>MYVNSLLCRGDIHCIDQIRMRPVAFYELCNILTRYNLVLQNKNMSIKEQVLLFVHCLGHNVRFRVLAGRFHKSSETCHQYFRIVLKAVLKLYKYVVRSPDDSTPPKIMNKRPPENEKELFNIRHSSLRTNNERGFGILKKCFLVQEINNEIRSRSERQTHREEREENMEWLAKRDNMASAMWADYSIIRLTAIEMAKGKQFRWTKPMERLLLEILADEALKGNKPTNTFKTSSFTRVAESISLKFAVECTIDNVENHLKTIKSTWNVIATLRGKSGLGWDDTLKMITAERQSYEEEAHPQHEKYLNRKIEMYDEMALVVGKDMTTGSFAKSFVGVDMQENINVDYLVAEEGETEGAKGKQTISSTATSSQARSHRKRNRDELPQLDLVAAQLGEIAIAISNLSRNELNVDDLYKEVMKTEGFEELVLANAFDYLVENEKQAKAFM</sequence>
<organism evidence="4 5">
    <name type="scientific">Cephalotus follicularis</name>
    <name type="common">Albany pitcher plant</name>
    <dbReference type="NCBI Taxonomy" id="3775"/>
    <lineage>
        <taxon>Eukaryota</taxon>
        <taxon>Viridiplantae</taxon>
        <taxon>Streptophyta</taxon>
        <taxon>Embryophyta</taxon>
        <taxon>Tracheophyta</taxon>
        <taxon>Spermatophyta</taxon>
        <taxon>Magnoliopsida</taxon>
        <taxon>eudicotyledons</taxon>
        <taxon>Gunneridae</taxon>
        <taxon>Pentapetalae</taxon>
        <taxon>rosids</taxon>
        <taxon>fabids</taxon>
        <taxon>Oxalidales</taxon>
        <taxon>Cephalotaceae</taxon>
        <taxon>Cephalotus</taxon>
    </lineage>
</organism>
<protein>
    <submittedName>
        <fullName evidence="4">Myb_DNA-bind_3 domain-containing protein</fullName>
    </submittedName>
</protein>
<dbReference type="AlphaFoldDB" id="A0A1Q3APT8"/>
<dbReference type="InterPro" id="IPR058353">
    <property type="entry name" value="DUF8040"/>
</dbReference>
<gene>
    <name evidence="4" type="ORF">CFOL_v3_01110</name>
</gene>
<feature type="domain" description="Myb/SANT-like" evidence="2">
    <location>
        <begin position="202"/>
        <end position="291"/>
    </location>
</feature>
<evidence type="ECO:0000259" key="3">
    <source>
        <dbReference type="Pfam" id="PF26138"/>
    </source>
</evidence>
<comment type="caution">
    <text evidence="4">The sequence shown here is derived from an EMBL/GenBank/DDBJ whole genome shotgun (WGS) entry which is preliminary data.</text>
</comment>
<reference evidence="5" key="1">
    <citation type="submission" date="2016-04" db="EMBL/GenBank/DDBJ databases">
        <title>Cephalotus genome sequencing.</title>
        <authorList>
            <person name="Fukushima K."/>
            <person name="Hasebe M."/>
            <person name="Fang X."/>
        </authorList>
    </citation>
    <scope>NUCLEOTIDE SEQUENCE [LARGE SCALE GENOMIC DNA]</scope>
    <source>
        <strain evidence="5">cv. St1</strain>
    </source>
</reference>